<evidence type="ECO:0000313" key="2">
    <source>
        <dbReference type="Proteomes" id="UP001595826"/>
    </source>
</evidence>
<comment type="caution">
    <text evidence="1">The sequence shown here is derived from an EMBL/GenBank/DDBJ whole genome shotgun (WGS) entry which is preliminary data.</text>
</comment>
<dbReference type="EMBL" id="JBHSCY010000003">
    <property type="protein sequence ID" value="MFC4269775.1"/>
    <property type="molecule type" value="Genomic_DNA"/>
</dbReference>
<sequence>MENNKIVYQSFVKLAVAIAVSQGTTEASAKKIITKNFEQHPFHKQLSKLIKKVSLKKENLNILANECISICEDFGPDRDYVTLVLLLETIYKNEEFKEIEKDTILNIIQRFKSEIERINAKIPAPPLYNVILETRAIAEWSSMFWLYPFIPKHKTNTTKPVLLMPPYLGNDNSTRFVRKYLKSVGFKTYKWDLGVNMINSKSIPKLVEKLDEIFEKHQEKVSLVGWSGGGIFAKIIANRHPEKVEQLITIGSPVWGLKNMKAPVIKSLEFLRGQKLRERNEKFIKELEEIPNVPITCVYTKTDGLIPWKNCMEAETYRKDIKNIEVFGSHCGMGANATILLTVANALSANLETKKDETIIEKVEQLFYPKFWQQKGLSKFTNLFFS</sequence>
<dbReference type="Proteomes" id="UP001595826">
    <property type="component" value="Unassembled WGS sequence"/>
</dbReference>
<dbReference type="InterPro" id="IPR029058">
    <property type="entry name" value="AB_hydrolase_fold"/>
</dbReference>
<keyword evidence="1" id="KW-0378">Hydrolase</keyword>
<gene>
    <name evidence="1" type="ORF">ACFOWD_12725</name>
</gene>
<name>A0ABV8RBI4_9FLAO</name>
<organism evidence="1 2">
    <name type="scientific">Polaribacter marinivivus</name>
    <dbReference type="NCBI Taxonomy" id="1524260"/>
    <lineage>
        <taxon>Bacteria</taxon>
        <taxon>Pseudomonadati</taxon>
        <taxon>Bacteroidota</taxon>
        <taxon>Flavobacteriia</taxon>
        <taxon>Flavobacteriales</taxon>
        <taxon>Flavobacteriaceae</taxon>
    </lineage>
</organism>
<dbReference type="SUPFAM" id="SSF53474">
    <property type="entry name" value="alpha/beta-Hydrolases"/>
    <property type="match status" value="1"/>
</dbReference>
<reference evidence="2" key="1">
    <citation type="journal article" date="2019" name="Int. J. Syst. Evol. Microbiol.">
        <title>The Global Catalogue of Microorganisms (GCM) 10K type strain sequencing project: providing services to taxonomists for standard genome sequencing and annotation.</title>
        <authorList>
            <consortium name="The Broad Institute Genomics Platform"/>
            <consortium name="The Broad Institute Genome Sequencing Center for Infectious Disease"/>
            <person name="Wu L."/>
            <person name="Ma J."/>
        </authorList>
    </citation>
    <scope>NUCLEOTIDE SEQUENCE [LARGE SCALE GENOMIC DNA]</scope>
    <source>
        <strain evidence="2">CECT 8655</strain>
    </source>
</reference>
<evidence type="ECO:0000313" key="1">
    <source>
        <dbReference type="EMBL" id="MFC4269775.1"/>
    </source>
</evidence>
<dbReference type="RefSeq" id="WP_377411139.1">
    <property type="nucleotide sequence ID" value="NZ_JBHSCY010000003.1"/>
</dbReference>
<keyword evidence="2" id="KW-1185">Reference proteome</keyword>
<accession>A0ABV8RBI4</accession>
<dbReference type="GO" id="GO:0016787">
    <property type="term" value="F:hydrolase activity"/>
    <property type="evidence" value="ECO:0007669"/>
    <property type="project" value="UniProtKB-KW"/>
</dbReference>
<proteinExistence type="predicted"/>
<dbReference type="Gene3D" id="3.40.50.1820">
    <property type="entry name" value="alpha/beta hydrolase"/>
    <property type="match status" value="1"/>
</dbReference>
<protein>
    <submittedName>
        <fullName evidence="1">Alpha/beta hydrolase</fullName>
    </submittedName>
</protein>